<evidence type="ECO:0000313" key="3">
    <source>
        <dbReference type="Proteomes" id="UP001345013"/>
    </source>
</evidence>
<feature type="compositionally biased region" description="Basic and acidic residues" evidence="1">
    <location>
        <begin position="176"/>
        <end position="187"/>
    </location>
</feature>
<feature type="compositionally biased region" description="Basic and acidic residues" evidence="1">
    <location>
        <begin position="230"/>
        <end position="251"/>
    </location>
</feature>
<protein>
    <submittedName>
        <fullName evidence="2">Uncharacterized protein</fullName>
    </submittedName>
</protein>
<name>A0ABR0K4C8_9EURO</name>
<dbReference type="Proteomes" id="UP001345013">
    <property type="component" value="Unassembled WGS sequence"/>
</dbReference>
<organism evidence="2 3">
    <name type="scientific">Lithohypha guttulata</name>
    <dbReference type="NCBI Taxonomy" id="1690604"/>
    <lineage>
        <taxon>Eukaryota</taxon>
        <taxon>Fungi</taxon>
        <taxon>Dikarya</taxon>
        <taxon>Ascomycota</taxon>
        <taxon>Pezizomycotina</taxon>
        <taxon>Eurotiomycetes</taxon>
        <taxon>Chaetothyriomycetidae</taxon>
        <taxon>Chaetothyriales</taxon>
        <taxon>Trichomeriaceae</taxon>
        <taxon>Lithohypha</taxon>
    </lineage>
</organism>
<reference evidence="2 3" key="1">
    <citation type="submission" date="2023-08" db="EMBL/GenBank/DDBJ databases">
        <title>Black Yeasts Isolated from many extreme environments.</title>
        <authorList>
            <person name="Coleine C."/>
            <person name="Stajich J.E."/>
            <person name="Selbmann L."/>
        </authorList>
    </citation>
    <scope>NUCLEOTIDE SEQUENCE [LARGE SCALE GENOMIC DNA]</scope>
    <source>
        <strain evidence="2 3">CCFEE 5885</strain>
    </source>
</reference>
<gene>
    <name evidence="2" type="ORF">LTR24_007032</name>
</gene>
<evidence type="ECO:0000256" key="1">
    <source>
        <dbReference type="SAM" id="MobiDB-lite"/>
    </source>
</evidence>
<feature type="compositionally biased region" description="Polar residues" evidence="1">
    <location>
        <begin position="98"/>
        <end position="108"/>
    </location>
</feature>
<feature type="region of interest" description="Disordered" evidence="1">
    <location>
        <begin position="63"/>
        <end position="272"/>
    </location>
</feature>
<dbReference type="EMBL" id="JAVRRG010000099">
    <property type="protein sequence ID" value="KAK5086179.1"/>
    <property type="molecule type" value="Genomic_DNA"/>
</dbReference>
<sequence>MPVRWDTEARYTLLLTILSQHPNILSKIDADAISKSWPRDETLTTRAVQEQVKFFRKELQSGKFGGSGAFSTPSRSFSTAKSKPKVSTPSVTPVKRANGTNARRPTSSAKKRRVTPRKKDSDESEEPELSSEEEDPGPDETDEDSPLSIVPTSSERRTLPARSKSRSKSYAAESDSEGRDAGARDTDSGVDSEFSLSKVDEEGAKKGRSAVGTLLRKMMAAKEGQNGDGGKGEGEGDEQERPGGEDVKVEGESDAESGTTKRTSWKSALEEI</sequence>
<comment type="caution">
    <text evidence="2">The sequence shown here is derived from an EMBL/GenBank/DDBJ whole genome shotgun (WGS) entry which is preliminary data.</text>
</comment>
<evidence type="ECO:0000313" key="2">
    <source>
        <dbReference type="EMBL" id="KAK5086179.1"/>
    </source>
</evidence>
<feature type="compositionally biased region" description="Polar residues" evidence="1">
    <location>
        <begin position="69"/>
        <end position="91"/>
    </location>
</feature>
<feature type="compositionally biased region" description="Polar residues" evidence="1">
    <location>
        <begin position="256"/>
        <end position="266"/>
    </location>
</feature>
<accession>A0ABR0K4C8</accession>
<feature type="compositionally biased region" description="Acidic residues" evidence="1">
    <location>
        <begin position="122"/>
        <end position="145"/>
    </location>
</feature>
<keyword evidence="3" id="KW-1185">Reference proteome</keyword>
<proteinExistence type="predicted"/>